<dbReference type="AlphaFoldDB" id="A0A8U0HZS7"/>
<gene>
    <name evidence="4" type="ORF">M0R89_08975</name>
</gene>
<dbReference type="SUPFAM" id="SSF46785">
    <property type="entry name" value="Winged helix' DNA-binding domain"/>
    <property type="match status" value="1"/>
</dbReference>
<dbReference type="Pfam" id="PF13489">
    <property type="entry name" value="Methyltransf_23"/>
    <property type="match status" value="1"/>
</dbReference>
<dbReference type="Gene3D" id="3.40.50.150">
    <property type="entry name" value="Vaccinia Virus protein VP39"/>
    <property type="match status" value="1"/>
</dbReference>
<reference evidence="4 5" key="1">
    <citation type="submission" date="2022-04" db="EMBL/GenBank/DDBJ databases">
        <title>Diverse halophilic archaea isolated from saline environments.</title>
        <authorList>
            <person name="Cui H.-L."/>
        </authorList>
    </citation>
    <scope>NUCLEOTIDE SEQUENCE [LARGE SCALE GENOMIC DNA]</scope>
    <source>
        <strain evidence="4 5">XZYJT49</strain>
    </source>
</reference>
<dbReference type="Gene3D" id="1.10.10.10">
    <property type="entry name" value="Winged helix-like DNA-binding domain superfamily/Winged helix DNA-binding domain"/>
    <property type="match status" value="1"/>
</dbReference>
<evidence type="ECO:0000256" key="3">
    <source>
        <dbReference type="ARBA" id="ARBA00022691"/>
    </source>
</evidence>
<dbReference type="RefSeq" id="WP_248652206.1">
    <property type="nucleotide sequence ID" value="NZ_CP096659.1"/>
</dbReference>
<keyword evidence="5" id="KW-1185">Reference proteome</keyword>
<dbReference type="CDD" id="cd02440">
    <property type="entry name" value="AdoMet_MTases"/>
    <property type="match status" value="1"/>
</dbReference>
<evidence type="ECO:0000256" key="2">
    <source>
        <dbReference type="ARBA" id="ARBA00022679"/>
    </source>
</evidence>
<proteinExistence type="predicted"/>
<dbReference type="PIRSF" id="PIRSF005739">
    <property type="entry name" value="O-mtase"/>
    <property type="match status" value="1"/>
</dbReference>
<keyword evidence="1 4" id="KW-0489">Methyltransferase</keyword>
<dbReference type="InterPro" id="IPR036388">
    <property type="entry name" value="WH-like_DNA-bd_sf"/>
</dbReference>
<dbReference type="SUPFAM" id="SSF53335">
    <property type="entry name" value="S-adenosyl-L-methionine-dependent methyltransferases"/>
    <property type="match status" value="1"/>
</dbReference>
<keyword evidence="3" id="KW-0949">S-adenosyl-L-methionine</keyword>
<name>A0A8U0HZS7_9EURY</name>
<evidence type="ECO:0000313" key="4">
    <source>
        <dbReference type="EMBL" id="UPV76171.1"/>
    </source>
</evidence>
<keyword evidence="2" id="KW-0808">Transferase</keyword>
<dbReference type="EMBL" id="CP096659">
    <property type="protein sequence ID" value="UPV76171.1"/>
    <property type="molecule type" value="Genomic_DNA"/>
</dbReference>
<evidence type="ECO:0000256" key="1">
    <source>
        <dbReference type="ARBA" id="ARBA00022603"/>
    </source>
</evidence>
<organism evidence="4 5">
    <name type="scientific">Halorussus limi</name>
    <dbReference type="NCBI Taxonomy" id="2938695"/>
    <lineage>
        <taxon>Archaea</taxon>
        <taxon>Methanobacteriati</taxon>
        <taxon>Methanobacteriota</taxon>
        <taxon>Stenosarchaea group</taxon>
        <taxon>Halobacteria</taxon>
        <taxon>Halobacteriales</taxon>
        <taxon>Haladaptataceae</taxon>
        <taxon>Halorussus</taxon>
    </lineage>
</organism>
<dbReference type="PANTHER" id="PTHR43712:SF2">
    <property type="entry name" value="O-METHYLTRANSFERASE CICE"/>
    <property type="match status" value="1"/>
</dbReference>
<dbReference type="GO" id="GO:0008168">
    <property type="term" value="F:methyltransferase activity"/>
    <property type="evidence" value="ECO:0007669"/>
    <property type="project" value="UniProtKB-KW"/>
</dbReference>
<dbReference type="PANTHER" id="PTHR43712">
    <property type="entry name" value="PUTATIVE (AFU_ORTHOLOGUE AFUA_4G14580)-RELATED"/>
    <property type="match status" value="1"/>
</dbReference>
<dbReference type="InterPro" id="IPR036390">
    <property type="entry name" value="WH_DNA-bd_sf"/>
</dbReference>
<dbReference type="Proteomes" id="UP000830729">
    <property type="component" value="Chromosome"/>
</dbReference>
<accession>A0A8U0HZS7</accession>
<evidence type="ECO:0000313" key="5">
    <source>
        <dbReference type="Proteomes" id="UP000830729"/>
    </source>
</evidence>
<dbReference type="GeneID" id="72185328"/>
<dbReference type="PROSITE" id="PS51683">
    <property type="entry name" value="SAM_OMT_II"/>
    <property type="match status" value="1"/>
</dbReference>
<sequence length="321" mass="34359">MDYREALLLWAARETGVLEAVTTDAETPAEVAAETGVTERAARIVVEAMAELGYLEAVGDAASGADGEADPTETRYEITNRALGFVAKTDVRSIGPVPHALDCVDRWIRLPETMRTGDPPAPETASEDWTSNFAGAMASTDDAAVRASVTAAVHRNPDAGRVLDAGGGPGVFAKEFVRRGFDVTLVDRPEVIDVDRRFLEREPVELVAGDITEDLPSGGFGLVFCSRVAHGLSPDENRRFLANAFDALDPGGAVVLTDRVRGRTDDAALFGAHMLAQTEAGDTYTESQFRTWLRDAGFEDVEVRDVPGLDGQVIAGRRPGD</sequence>
<dbReference type="InterPro" id="IPR029063">
    <property type="entry name" value="SAM-dependent_MTases_sf"/>
</dbReference>
<dbReference type="GO" id="GO:0032259">
    <property type="term" value="P:methylation"/>
    <property type="evidence" value="ECO:0007669"/>
    <property type="project" value="UniProtKB-KW"/>
</dbReference>
<protein>
    <submittedName>
        <fullName evidence="4">Class I SAM-dependent methyltransferase</fullName>
    </submittedName>
</protein>
<dbReference type="KEGG" id="halx:M0R89_08975"/>
<dbReference type="InterPro" id="IPR016461">
    <property type="entry name" value="COMT-like"/>
</dbReference>